<dbReference type="PANTHER" id="PTHR48104:SF30">
    <property type="entry name" value="METACASPASE-1"/>
    <property type="match status" value="1"/>
</dbReference>
<gene>
    <name evidence="3" type="ORF">EV421DRAFT_874551</name>
</gene>
<dbReference type="AlphaFoldDB" id="A0AA39MMS9"/>
<feature type="region of interest" description="Disordered" evidence="2">
    <location>
        <begin position="462"/>
        <end position="489"/>
    </location>
</feature>
<name>A0AA39MMS9_9AGAR</name>
<proteinExistence type="inferred from homology"/>
<reference evidence="3" key="1">
    <citation type="submission" date="2023-06" db="EMBL/GenBank/DDBJ databases">
        <authorList>
            <consortium name="Lawrence Berkeley National Laboratory"/>
            <person name="Ahrendt S."/>
            <person name="Sahu N."/>
            <person name="Indic B."/>
            <person name="Wong-Bajracharya J."/>
            <person name="Merenyi Z."/>
            <person name="Ke H.-M."/>
            <person name="Monk M."/>
            <person name="Kocsube S."/>
            <person name="Drula E."/>
            <person name="Lipzen A."/>
            <person name="Balint B."/>
            <person name="Henrissat B."/>
            <person name="Andreopoulos B."/>
            <person name="Martin F.M."/>
            <person name="Harder C.B."/>
            <person name="Rigling D."/>
            <person name="Ford K.L."/>
            <person name="Foster G.D."/>
            <person name="Pangilinan J."/>
            <person name="Papanicolaou A."/>
            <person name="Barry K."/>
            <person name="LaButti K."/>
            <person name="Viragh M."/>
            <person name="Koriabine M."/>
            <person name="Yan M."/>
            <person name="Riley R."/>
            <person name="Champramary S."/>
            <person name="Plett K.L."/>
            <person name="Tsai I.J."/>
            <person name="Slot J."/>
            <person name="Sipos G."/>
            <person name="Plett J."/>
            <person name="Nagy L.G."/>
            <person name="Grigoriev I.V."/>
        </authorList>
    </citation>
    <scope>NUCLEOTIDE SEQUENCE</scope>
    <source>
        <strain evidence="3">FPL87.14</strain>
    </source>
</reference>
<dbReference type="GO" id="GO:0005737">
    <property type="term" value="C:cytoplasm"/>
    <property type="evidence" value="ECO:0007669"/>
    <property type="project" value="TreeGrafter"/>
</dbReference>
<dbReference type="Proteomes" id="UP001175226">
    <property type="component" value="Unassembled WGS sequence"/>
</dbReference>
<dbReference type="PANTHER" id="PTHR48104">
    <property type="entry name" value="METACASPASE-4"/>
    <property type="match status" value="1"/>
</dbReference>
<evidence type="ECO:0000313" key="3">
    <source>
        <dbReference type="EMBL" id="KAK0439190.1"/>
    </source>
</evidence>
<dbReference type="GO" id="GO:0006508">
    <property type="term" value="P:proteolysis"/>
    <property type="evidence" value="ECO:0007669"/>
    <property type="project" value="TreeGrafter"/>
</dbReference>
<evidence type="ECO:0000256" key="2">
    <source>
        <dbReference type="SAM" id="MobiDB-lite"/>
    </source>
</evidence>
<comment type="similarity">
    <text evidence="1">Belongs to the peptidase C14B family.</text>
</comment>
<keyword evidence="4" id="KW-1185">Reference proteome</keyword>
<accession>A0AA39MMS9</accession>
<dbReference type="InterPro" id="IPR050452">
    <property type="entry name" value="Metacaspase"/>
</dbReference>
<dbReference type="GO" id="GO:0004197">
    <property type="term" value="F:cysteine-type endopeptidase activity"/>
    <property type="evidence" value="ECO:0007669"/>
    <property type="project" value="TreeGrafter"/>
</dbReference>
<dbReference type="Gene3D" id="3.40.50.12660">
    <property type="match status" value="1"/>
</dbReference>
<protein>
    <submittedName>
        <fullName evidence="3">Uncharacterized protein</fullName>
    </submittedName>
</protein>
<sequence length="529" mass="57945">MFIYNGKFKWLQYADNENITVIVPAGFALNDPICAYWQWTVDANGNEKANVTQSGTINTVTNTDKYQVSFTFDSYYSFDAIVASDFSTLTATMRNPQGDRSDTITLTRQYGDVARVPSTAVCTGKLNWLEYAKNEMITLVIPAGVSNDAPVGLYHQWTVDASGNEKKNHPVNATFRNVTTSSNGDVKGTFDDGYYTFEATVLNGGQEATIRMSNPNGDTTSSSTKQTDFRGQGTKKALIIRFGTGTDNGIFLVQDMLTKHLGFAPGDVEMSYFDIDPESGPKQCTKGQDPPSATCFKSKFTSLLSSASAGDVRFLYVDAHGTTYPDEDGSGEPDDEDEGWILAENDDGTRKEVVNDDWVGKAIRGNLKSGISLTILTSSCMGGGMLDTHTATPGILLAGCHETQFNVKALRTNDGMLDPWMYAVTAIIKKQVQRKRGVPSYTVLFNEAKKFIKKQLDGGQLSTKYKGASPDETKPIPRDQDSNTSNQDPQLIFYSGYVDQDVERFLFPFTAANGGKASGDPTRYPHDEL</sequence>
<organism evidence="3 4">
    <name type="scientific">Armillaria borealis</name>
    <dbReference type="NCBI Taxonomy" id="47425"/>
    <lineage>
        <taxon>Eukaryota</taxon>
        <taxon>Fungi</taxon>
        <taxon>Dikarya</taxon>
        <taxon>Basidiomycota</taxon>
        <taxon>Agaricomycotina</taxon>
        <taxon>Agaricomycetes</taxon>
        <taxon>Agaricomycetidae</taxon>
        <taxon>Agaricales</taxon>
        <taxon>Marasmiineae</taxon>
        <taxon>Physalacriaceae</taxon>
        <taxon>Armillaria</taxon>
    </lineage>
</organism>
<evidence type="ECO:0000313" key="4">
    <source>
        <dbReference type="Proteomes" id="UP001175226"/>
    </source>
</evidence>
<evidence type="ECO:0000256" key="1">
    <source>
        <dbReference type="ARBA" id="ARBA00009005"/>
    </source>
</evidence>
<dbReference type="EMBL" id="JAUEPT010000039">
    <property type="protein sequence ID" value="KAK0439190.1"/>
    <property type="molecule type" value="Genomic_DNA"/>
</dbReference>
<comment type="caution">
    <text evidence="3">The sequence shown here is derived from an EMBL/GenBank/DDBJ whole genome shotgun (WGS) entry which is preliminary data.</text>
</comment>
<feature type="compositionally biased region" description="Basic and acidic residues" evidence="2">
    <location>
        <begin position="469"/>
        <end position="481"/>
    </location>
</feature>